<keyword evidence="4" id="KW-0131">Cell cycle</keyword>
<evidence type="ECO:0000256" key="2">
    <source>
        <dbReference type="ARBA" id="ARBA00022618"/>
    </source>
</evidence>
<dbReference type="GO" id="GO:0051301">
    <property type="term" value="P:cell division"/>
    <property type="evidence" value="ECO:0007669"/>
    <property type="project" value="UniProtKB-KW"/>
</dbReference>
<evidence type="ECO:0000256" key="3">
    <source>
        <dbReference type="ARBA" id="ARBA00022829"/>
    </source>
</evidence>
<comment type="caution">
    <text evidence="5">The sequence shown here is derived from an EMBL/GenBank/DDBJ whole genome shotgun (WGS) entry which is preliminary data.</text>
</comment>
<sequence>MGKTLDPLLPPSDFALLHGAEIEAFILASPTPVSEAQVAARLQEGSSAAGLLSELAERTKDRAVRLVRDPEGWRYAVDPGFLPDALKAPARKARELSEAALATLAFIALYEPVTLGEIERGRGVKVSRALLDKLMEAGMIRPGIRRAGTGRAATYSTTDSFLTHFRLDALSDMPTPEELLSRDLPVDAKE</sequence>
<name>A0AAV4ZRE0_9HYPH</name>
<dbReference type="Gene3D" id="1.10.10.10">
    <property type="entry name" value="Winged helix-like DNA-binding domain superfamily/Winged helix DNA-binding domain"/>
    <property type="match status" value="2"/>
</dbReference>
<dbReference type="InterPro" id="IPR005234">
    <property type="entry name" value="ScpB_csome_segregation"/>
</dbReference>
<protein>
    <submittedName>
        <fullName evidence="5">Segregation and condensation protein B</fullName>
    </submittedName>
</protein>
<organism evidence="5 6">
    <name type="scientific">Methylobacterium hispanicum</name>
    <dbReference type="NCBI Taxonomy" id="270350"/>
    <lineage>
        <taxon>Bacteria</taxon>
        <taxon>Pseudomonadati</taxon>
        <taxon>Pseudomonadota</taxon>
        <taxon>Alphaproteobacteria</taxon>
        <taxon>Hyphomicrobiales</taxon>
        <taxon>Methylobacteriaceae</taxon>
        <taxon>Methylobacterium</taxon>
    </lineage>
</organism>
<dbReference type="InterPro" id="IPR036388">
    <property type="entry name" value="WH-like_DNA-bd_sf"/>
</dbReference>
<reference evidence="5" key="2">
    <citation type="submission" date="2021-08" db="EMBL/GenBank/DDBJ databases">
        <authorList>
            <person name="Tani A."/>
            <person name="Ola A."/>
            <person name="Ogura Y."/>
            <person name="Katsura K."/>
            <person name="Hayashi T."/>
        </authorList>
    </citation>
    <scope>NUCLEOTIDE SEQUENCE</scope>
    <source>
        <strain evidence="5">DSM 16372</strain>
    </source>
</reference>
<evidence type="ECO:0000313" key="6">
    <source>
        <dbReference type="Proteomes" id="UP001055247"/>
    </source>
</evidence>
<proteinExistence type="predicted"/>
<evidence type="ECO:0000256" key="4">
    <source>
        <dbReference type="ARBA" id="ARBA00023306"/>
    </source>
</evidence>
<dbReference type="Pfam" id="PF04079">
    <property type="entry name" value="SMC_ScpB"/>
    <property type="match status" value="1"/>
</dbReference>
<gene>
    <name evidence="5" type="primary">scpB_2</name>
    <name evidence="5" type="ORF">BHAOGJBA_4256</name>
</gene>
<dbReference type="PANTHER" id="PTHR34298:SF2">
    <property type="entry name" value="SEGREGATION AND CONDENSATION PROTEIN B"/>
    <property type="match status" value="1"/>
</dbReference>
<dbReference type="RefSeq" id="WP_238230889.1">
    <property type="nucleotide sequence ID" value="NZ_BPQO01000020.1"/>
</dbReference>
<dbReference type="SUPFAM" id="SSF46785">
    <property type="entry name" value="Winged helix' DNA-binding domain"/>
    <property type="match status" value="2"/>
</dbReference>
<dbReference type="EMBL" id="BPQO01000020">
    <property type="protein sequence ID" value="GJD90714.1"/>
    <property type="molecule type" value="Genomic_DNA"/>
</dbReference>
<keyword evidence="3" id="KW-0159">Chromosome partition</keyword>
<reference evidence="5" key="1">
    <citation type="journal article" date="2016" name="Front. Microbiol.">
        <title>Genome Sequence of the Piezophilic, Mesophilic Sulfate-Reducing Bacterium Desulfovibrio indicus J2T.</title>
        <authorList>
            <person name="Cao J."/>
            <person name="Maignien L."/>
            <person name="Shao Z."/>
            <person name="Alain K."/>
            <person name="Jebbar M."/>
        </authorList>
    </citation>
    <scope>NUCLEOTIDE SEQUENCE</scope>
    <source>
        <strain evidence="5">DSM 16372</strain>
    </source>
</reference>
<dbReference type="AlphaFoldDB" id="A0AAV4ZRE0"/>
<dbReference type="InterPro" id="IPR036390">
    <property type="entry name" value="WH_DNA-bd_sf"/>
</dbReference>
<evidence type="ECO:0000313" key="5">
    <source>
        <dbReference type="EMBL" id="GJD90714.1"/>
    </source>
</evidence>
<keyword evidence="2" id="KW-0132">Cell division</keyword>
<keyword evidence="6" id="KW-1185">Reference proteome</keyword>
<keyword evidence="1" id="KW-0963">Cytoplasm</keyword>
<evidence type="ECO:0000256" key="1">
    <source>
        <dbReference type="ARBA" id="ARBA00022490"/>
    </source>
</evidence>
<dbReference type="PANTHER" id="PTHR34298">
    <property type="entry name" value="SEGREGATION AND CONDENSATION PROTEIN B"/>
    <property type="match status" value="1"/>
</dbReference>
<dbReference type="Proteomes" id="UP001055247">
    <property type="component" value="Unassembled WGS sequence"/>
</dbReference>
<dbReference type="GO" id="GO:0051304">
    <property type="term" value="P:chromosome separation"/>
    <property type="evidence" value="ECO:0007669"/>
    <property type="project" value="InterPro"/>
</dbReference>
<accession>A0AAV4ZRE0</accession>